<dbReference type="RefSeq" id="WP_121659251.1">
    <property type="nucleotide sequence ID" value="NZ_BMEK01000002.1"/>
</dbReference>
<comment type="caution">
    <text evidence="1">The sequence shown here is derived from an EMBL/GenBank/DDBJ whole genome shotgun (WGS) entry which is preliminary data.</text>
</comment>
<dbReference type="Proteomes" id="UP000282460">
    <property type="component" value="Unassembled WGS sequence"/>
</dbReference>
<dbReference type="OrthoDB" id="5190670at2"/>
<protein>
    <submittedName>
        <fullName evidence="1">Uncharacterized protein</fullName>
    </submittedName>
</protein>
<evidence type="ECO:0000313" key="2">
    <source>
        <dbReference type="Proteomes" id="UP000282460"/>
    </source>
</evidence>
<keyword evidence="2" id="KW-1185">Reference proteome</keyword>
<evidence type="ECO:0000313" key="1">
    <source>
        <dbReference type="EMBL" id="RLQ84205.1"/>
    </source>
</evidence>
<dbReference type="AlphaFoldDB" id="A0A3L7J1S8"/>
<gene>
    <name evidence="1" type="ORF">D9V28_08275</name>
</gene>
<accession>A0A3L7J1S8</accession>
<dbReference type="EMBL" id="RCWJ01000002">
    <property type="protein sequence ID" value="RLQ84205.1"/>
    <property type="molecule type" value="Genomic_DNA"/>
</dbReference>
<reference evidence="1 2" key="1">
    <citation type="submission" date="2018-10" db="EMBL/GenBank/DDBJ databases">
        <authorList>
            <person name="Li J."/>
        </authorList>
    </citation>
    <scope>NUCLEOTIDE SEQUENCE [LARGE SCALE GENOMIC DNA]</scope>
    <source>
        <strain evidence="1 2">ZD1-4</strain>
    </source>
</reference>
<sequence length="170" mass="18964">MQTYGAEDAEDLTGILNAIDRALGVSEETESRSDDWARILEERPFEVGTLNISEVPTGPGVHIWSHDGDVVFLGEALGKKGLRGRIRIHLATGRDLSNSTFRTAVAARLLRMGRNEARSRPPVLSGVQFNWVNDWIASCEVRWLECSTPEEAHAMRMRLQADWLPPLNAD</sequence>
<name>A0A3L7J1S8_9MICO</name>
<organism evidence="1 2">
    <name type="scientific">Mycetocola zhadangensis</name>
    <dbReference type="NCBI Taxonomy" id="1164595"/>
    <lineage>
        <taxon>Bacteria</taxon>
        <taxon>Bacillati</taxon>
        <taxon>Actinomycetota</taxon>
        <taxon>Actinomycetes</taxon>
        <taxon>Micrococcales</taxon>
        <taxon>Microbacteriaceae</taxon>
        <taxon>Mycetocola</taxon>
    </lineage>
</organism>
<proteinExistence type="predicted"/>